<evidence type="ECO:0000256" key="2">
    <source>
        <dbReference type="ARBA" id="ARBA00022840"/>
    </source>
</evidence>
<dbReference type="EnsemblProtists" id="EKX32715">
    <property type="protein sequence ID" value="EKX32715"/>
    <property type="gene ID" value="GUITHDRAFT_166641"/>
</dbReference>
<dbReference type="SUPFAM" id="SSF100934">
    <property type="entry name" value="Heat shock protein 70kD (HSP70), C-terminal subdomain"/>
    <property type="match status" value="2"/>
</dbReference>
<dbReference type="OMA" id="WEQSPEI"/>
<dbReference type="SUPFAM" id="SSF100920">
    <property type="entry name" value="Heat shock protein 70kD (HSP70), peptide-binding domain"/>
    <property type="match status" value="1"/>
</dbReference>
<feature type="region of interest" description="Disordered" evidence="3">
    <location>
        <begin position="801"/>
        <end position="873"/>
    </location>
</feature>
<dbReference type="PANTHER" id="PTHR45639">
    <property type="entry name" value="HSC70CB, ISOFORM G-RELATED"/>
    <property type="match status" value="1"/>
</dbReference>
<dbReference type="InterPro" id="IPR043129">
    <property type="entry name" value="ATPase_NBD"/>
</dbReference>
<dbReference type="Gene3D" id="2.60.34.10">
    <property type="entry name" value="Substrate Binding Domain Of DNAk, Chain A, domain 1"/>
    <property type="match status" value="1"/>
</dbReference>
<reference evidence="6" key="2">
    <citation type="submission" date="2012-11" db="EMBL/GenBank/DDBJ databases">
        <authorList>
            <person name="Kuo A."/>
            <person name="Curtis B.A."/>
            <person name="Tanifuji G."/>
            <person name="Burki F."/>
            <person name="Gruber A."/>
            <person name="Irimia M."/>
            <person name="Maruyama S."/>
            <person name="Arias M.C."/>
            <person name="Ball S.G."/>
            <person name="Gile G.H."/>
            <person name="Hirakawa Y."/>
            <person name="Hopkins J.F."/>
            <person name="Rensing S.A."/>
            <person name="Schmutz J."/>
            <person name="Symeonidi A."/>
            <person name="Elias M."/>
            <person name="Eveleigh R.J."/>
            <person name="Herman E.K."/>
            <person name="Klute M.J."/>
            <person name="Nakayama T."/>
            <person name="Obornik M."/>
            <person name="Reyes-Prieto A."/>
            <person name="Armbrust E.V."/>
            <person name="Aves S.J."/>
            <person name="Beiko R.G."/>
            <person name="Coutinho P."/>
            <person name="Dacks J.B."/>
            <person name="Durnford D.G."/>
            <person name="Fast N.M."/>
            <person name="Green B.R."/>
            <person name="Grisdale C."/>
            <person name="Hempe F."/>
            <person name="Henrissat B."/>
            <person name="Hoppner M.P."/>
            <person name="Ishida K.-I."/>
            <person name="Kim E."/>
            <person name="Koreny L."/>
            <person name="Kroth P.G."/>
            <person name="Liu Y."/>
            <person name="Malik S.-B."/>
            <person name="Maier U.G."/>
            <person name="McRose D."/>
            <person name="Mock T."/>
            <person name="Neilson J.A."/>
            <person name="Onodera N.T."/>
            <person name="Poole A.M."/>
            <person name="Pritham E.J."/>
            <person name="Richards T.A."/>
            <person name="Rocap G."/>
            <person name="Roy S.W."/>
            <person name="Sarai C."/>
            <person name="Schaack S."/>
            <person name="Shirato S."/>
            <person name="Slamovits C.H."/>
            <person name="Spencer D.F."/>
            <person name="Suzuki S."/>
            <person name="Worden A.Z."/>
            <person name="Zauner S."/>
            <person name="Barry K."/>
            <person name="Bell C."/>
            <person name="Bharti A.K."/>
            <person name="Crow J.A."/>
            <person name="Grimwood J."/>
            <person name="Kramer R."/>
            <person name="Lindquist E."/>
            <person name="Lucas S."/>
            <person name="Salamov A."/>
            <person name="McFadden G.I."/>
            <person name="Lane C.E."/>
            <person name="Keeling P.J."/>
            <person name="Gray M.W."/>
            <person name="Grigoriev I.V."/>
            <person name="Archibald J.M."/>
        </authorList>
    </citation>
    <scope>NUCLEOTIDE SEQUENCE</scope>
    <source>
        <strain evidence="6">CCMP2712</strain>
    </source>
</reference>
<dbReference type="FunFam" id="3.30.420.40:FF:000171">
    <property type="entry name" value="Heat shock 70 kDa protein 4"/>
    <property type="match status" value="2"/>
</dbReference>
<dbReference type="PRINTS" id="PR00301">
    <property type="entry name" value="HEATSHOCK70"/>
</dbReference>
<dbReference type="FunFam" id="1.20.1270.10:FF:000002">
    <property type="entry name" value="Heat shock 70 kDa protein 4"/>
    <property type="match status" value="1"/>
</dbReference>
<dbReference type="RefSeq" id="XP_005819695.1">
    <property type="nucleotide sequence ID" value="XM_005819638.1"/>
</dbReference>
<dbReference type="GO" id="GO:0005634">
    <property type="term" value="C:nucleus"/>
    <property type="evidence" value="ECO:0007669"/>
    <property type="project" value="TreeGrafter"/>
</dbReference>
<dbReference type="Pfam" id="PF00012">
    <property type="entry name" value="HSP70"/>
    <property type="match status" value="1"/>
</dbReference>
<dbReference type="InterPro" id="IPR013126">
    <property type="entry name" value="Hsp_70_fam"/>
</dbReference>
<dbReference type="PaxDb" id="55529-EKX32715"/>
<dbReference type="AlphaFoldDB" id="L1IA42"/>
<dbReference type="GO" id="GO:0005524">
    <property type="term" value="F:ATP binding"/>
    <property type="evidence" value="ECO:0007669"/>
    <property type="project" value="UniProtKB-KW"/>
</dbReference>
<organism evidence="4">
    <name type="scientific">Guillardia theta (strain CCMP2712)</name>
    <name type="common">Cryptophyte</name>
    <dbReference type="NCBI Taxonomy" id="905079"/>
    <lineage>
        <taxon>Eukaryota</taxon>
        <taxon>Cryptophyceae</taxon>
        <taxon>Pyrenomonadales</taxon>
        <taxon>Geminigeraceae</taxon>
        <taxon>Guillardia</taxon>
    </lineage>
</organism>
<dbReference type="OrthoDB" id="434160at2759"/>
<keyword evidence="2" id="KW-0067">ATP-binding</keyword>
<evidence type="ECO:0000313" key="4">
    <source>
        <dbReference type="EMBL" id="EKX32715.1"/>
    </source>
</evidence>
<protein>
    <submittedName>
        <fullName evidence="4 5">Uncharacterized protein</fullName>
    </submittedName>
</protein>
<dbReference type="GeneID" id="17289445"/>
<dbReference type="SUPFAM" id="SSF53067">
    <property type="entry name" value="Actin-like ATPase domain"/>
    <property type="match status" value="2"/>
</dbReference>
<reference evidence="4 6" key="1">
    <citation type="journal article" date="2012" name="Nature">
        <title>Algal genomes reveal evolutionary mosaicism and the fate of nucleomorphs.</title>
        <authorList>
            <consortium name="DOE Joint Genome Institute"/>
            <person name="Curtis B.A."/>
            <person name="Tanifuji G."/>
            <person name="Burki F."/>
            <person name="Gruber A."/>
            <person name="Irimia M."/>
            <person name="Maruyama S."/>
            <person name="Arias M.C."/>
            <person name="Ball S.G."/>
            <person name="Gile G.H."/>
            <person name="Hirakawa Y."/>
            <person name="Hopkins J.F."/>
            <person name="Kuo A."/>
            <person name="Rensing S.A."/>
            <person name="Schmutz J."/>
            <person name="Symeonidi A."/>
            <person name="Elias M."/>
            <person name="Eveleigh R.J."/>
            <person name="Herman E.K."/>
            <person name="Klute M.J."/>
            <person name="Nakayama T."/>
            <person name="Obornik M."/>
            <person name="Reyes-Prieto A."/>
            <person name="Armbrust E.V."/>
            <person name="Aves S.J."/>
            <person name="Beiko R.G."/>
            <person name="Coutinho P."/>
            <person name="Dacks J.B."/>
            <person name="Durnford D.G."/>
            <person name="Fast N.M."/>
            <person name="Green B.R."/>
            <person name="Grisdale C.J."/>
            <person name="Hempel F."/>
            <person name="Henrissat B."/>
            <person name="Hoppner M.P."/>
            <person name="Ishida K."/>
            <person name="Kim E."/>
            <person name="Koreny L."/>
            <person name="Kroth P.G."/>
            <person name="Liu Y."/>
            <person name="Malik S.B."/>
            <person name="Maier U.G."/>
            <person name="McRose D."/>
            <person name="Mock T."/>
            <person name="Neilson J.A."/>
            <person name="Onodera N.T."/>
            <person name="Poole A.M."/>
            <person name="Pritham E.J."/>
            <person name="Richards T.A."/>
            <person name="Rocap G."/>
            <person name="Roy S.W."/>
            <person name="Sarai C."/>
            <person name="Schaack S."/>
            <person name="Shirato S."/>
            <person name="Slamovits C.H."/>
            <person name="Spencer D.F."/>
            <person name="Suzuki S."/>
            <person name="Worden A.Z."/>
            <person name="Zauner S."/>
            <person name="Barry K."/>
            <person name="Bell C."/>
            <person name="Bharti A.K."/>
            <person name="Crow J.A."/>
            <person name="Grimwood J."/>
            <person name="Kramer R."/>
            <person name="Lindquist E."/>
            <person name="Lucas S."/>
            <person name="Salamov A."/>
            <person name="McFadden G.I."/>
            <person name="Lane C.E."/>
            <person name="Keeling P.J."/>
            <person name="Gray M.W."/>
            <person name="Grigoriev I.V."/>
            <person name="Archibald J.M."/>
        </authorList>
    </citation>
    <scope>NUCLEOTIDE SEQUENCE</scope>
    <source>
        <strain evidence="4 6">CCMP2712</strain>
    </source>
</reference>
<dbReference type="CDD" id="cd24095">
    <property type="entry name" value="ASKHA_NBD_HSP70_AtHsp70-14-like"/>
    <property type="match status" value="1"/>
</dbReference>
<feature type="region of interest" description="Disordered" evidence="3">
    <location>
        <begin position="534"/>
        <end position="600"/>
    </location>
</feature>
<dbReference type="InterPro" id="IPR029047">
    <property type="entry name" value="HSP70_peptide-bd_sf"/>
</dbReference>
<evidence type="ECO:0000256" key="3">
    <source>
        <dbReference type="SAM" id="MobiDB-lite"/>
    </source>
</evidence>
<gene>
    <name evidence="4" type="ORF">GUITHDRAFT_166641</name>
</gene>
<dbReference type="InterPro" id="IPR029048">
    <property type="entry name" value="HSP70_C_sf"/>
</dbReference>
<dbReference type="EMBL" id="JH993175">
    <property type="protein sequence ID" value="EKX32715.1"/>
    <property type="molecule type" value="Genomic_DNA"/>
</dbReference>
<feature type="compositionally biased region" description="Basic and acidic residues" evidence="3">
    <location>
        <begin position="851"/>
        <end position="864"/>
    </location>
</feature>
<dbReference type="HOGENOM" id="CLU_005965_5_1_1"/>
<accession>L1IA42</accession>
<name>L1IA42_GUITC</name>
<dbReference type="PANTHER" id="PTHR45639:SF4">
    <property type="entry name" value="HSC70CB, ISOFORM G"/>
    <property type="match status" value="1"/>
</dbReference>
<proteinExistence type="predicted"/>
<keyword evidence="6" id="KW-1185">Reference proteome</keyword>
<dbReference type="KEGG" id="gtt:GUITHDRAFT_166641"/>
<dbReference type="FunFam" id="3.30.30.30:FF:000002">
    <property type="entry name" value="Heat shock 70 kDa protein 4"/>
    <property type="match status" value="1"/>
</dbReference>
<dbReference type="STRING" id="905079.L1IA42"/>
<dbReference type="GO" id="GO:0005829">
    <property type="term" value="C:cytosol"/>
    <property type="evidence" value="ECO:0007669"/>
    <property type="project" value="TreeGrafter"/>
</dbReference>
<evidence type="ECO:0000313" key="6">
    <source>
        <dbReference type="Proteomes" id="UP000011087"/>
    </source>
</evidence>
<dbReference type="GO" id="GO:0140662">
    <property type="term" value="F:ATP-dependent protein folding chaperone"/>
    <property type="evidence" value="ECO:0007669"/>
    <property type="project" value="InterPro"/>
</dbReference>
<reference evidence="5" key="3">
    <citation type="submission" date="2015-06" db="UniProtKB">
        <authorList>
            <consortium name="EnsemblProtists"/>
        </authorList>
    </citation>
    <scope>IDENTIFICATION</scope>
</reference>
<evidence type="ECO:0000256" key="1">
    <source>
        <dbReference type="ARBA" id="ARBA00022741"/>
    </source>
</evidence>
<dbReference type="Gene3D" id="1.20.1270.10">
    <property type="match status" value="2"/>
</dbReference>
<feature type="compositionally biased region" description="Basic and acidic residues" evidence="3">
    <location>
        <begin position="826"/>
        <end position="843"/>
    </location>
</feature>
<dbReference type="eggNOG" id="KOG0103">
    <property type="taxonomic scope" value="Eukaryota"/>
</dbReference>
<evidence type="ECO:0000313" key="5">
    <source>
        <dbReference type="EnsemblProtists" id="EKX32715"/>
    </source>
</evidence>
<sequence length="873" mass="95076">MLQSQLEMGCVCVLQSRMGFPWGLDFGNQNCVIAIARKGGIDVIDNEASSRKTPCMVGLGGKERSLGQAAVAKINSNIKNTASELKRLIGRRWVDADLQADIAKFPFKVSEGNDGSILVHLQYEKDGGECEMKAYTPEQLLAMLFVNLMHTAEGHNKGPSPDCVISVPCWFTDAERRAVLDAATIAGLNVLRLMNETAAAALCWGLPKSLELPDDSAPPKNVLFFDMGHSSTQACIVAFTKSKMTVLASAFDRNLGGRDFDWAVLEHFAAEWKASKKLNLLDSPKAVLRMMAAIDKVKQQLSGYAAYGKLPINVECLQEDHDFSSMLDTDIFASLVKGLVEKSLESIKKVISDSKLTFDQIDSVEVVGSATRSPLIVNAIKDFIGKEPQRTMNSEEAVSKGCALMGAMISPNFRVREFQVLDSTPYAISLSWTSSTGGDQAMEVEGGGSAKGNVVFSEHNVLPSSKMLTFMRSNAFDISASYADQSALTRGSSPIIGNFSITNIPAAADGGPSKVKVKVRLDMNGVLAVESAQAVEEVDAEEEEKPAQAAADTPMPDAKPAEAPSDDTPASEPSGQNIAEQEKPAAPAESEPKKKKLRKHNLPVVNKAAFQLSRELIDQFKNEEFEMATQDRLIKALHEAKNDLEAYIYQMRDRVSGGNLSEFMSEADKQAFLPLLESMENWLYDEEAEAANKSTFVAKLDELKKFGDPADLRYREDDERGLAFSELKKVIDEYANLAATQDPAYEHISVDDRSKVKSTVDEAAAWMESMQAQQAVKPKTEQPVVLCRDINAKREMIVSTCKPIMNKPKPAPPKPKVSPAAAVHASDGKQAEEKKEETSDSPKPEAAGSETPKDEQPAEAKEPQGESMDTGLD</sequence>
<dbReference type="Gene3D" id="3.30.30.30">
    <property type="match status" value="1"/>
</dbReference>
<keyword evidence="1" id="KW-0547">Nucleotide-binding</keyword>
<dbReference type="Gene3D" id="3.90.640.10">
    <property type="entry name" value="Actin, Chain A, domain 4"/>
    <property type="match status" value="1"/>
</dbReference>
<dbReference type="Gene3D" id="3.30.420.40">
    <property type="match status" value="2"/>
</dbReference>
<dbReference type="Proteomes" id="UP000011087">
    <property type="component" value="Unassembled WGS sequence"/>
</dbReference>